<sequence>MSKFDKLKRTIRHILYALLAAIVFFSIFSFFAG</sequence>
<dbReference type="EMBL" id="PP511326">
    <property type="protein sequence ID" value="XCD03192.1"/>
    <property type="molecule type" value="Genomic_DNA"/>
</dbReference>
<evidence type="ECO:0000313" key="2">
    <source>
        <dbReference type="EMBL" id="XCD03192.1"/>
    </source>
</evidence>
<keyword evidence="1" id="KW-0812">Transmembrane</keyword>
<evidence type="ECO:0000256" key="1">
    <source>
        <dbReference type="SAM" id="Phobius"/>
    </source>
</evidence>
<feature type="transmembrane region" description="Helical" evidence="1">
    <location>
        <begin position="12"/>
        <end position="32"/>
    </location>
</feature>
<name>A0AAU8AUS4_9VIRU</name>
<reference evidence="2" key="1">
    <citation type="submission" date="2024-03" db="EMBL/GenBank/DDBJ databases">
        <title>Diverse circular DNA viruses in blood, oral, and fecal samples of captive lemurs.</title>
        <authorList>
            <person name="Paietta E.N."/>
            <person name="Kraberger S."/>
            <person name="Lund M.C."/>
            <person name="Custer J.M."/>
            <person name="Vargas K.M."/>
            <person name="Ehmke E.E."/>
            <person name="Yoder A.D."/>
            <person name="Varsani A."/>
        </authorList>
    </citation>
    <scope>NUCLEOTIDE SEQUENCE</scope>
    <source>
        <strain evidence="2">Duke_17_2228</strain>
    </source>
</reference>
<accession>A0AAU8AUS4</accession>
<organism evidence="2">
    <name type="scientific">Dulem virus 140</name>
    <dbReference type="NCBI Taxonomy" id="3145617"/>
    <lineage>
        <taxon>Viruses</taxon>
        <taxon>Monodnaviria</taxon>
        <taxon>Sangervirae</taxon>
        <taxon>Phixviricota</taxon>
        <taxon>Malgrandaviricetes</taxon>
        <taxon>Petitvirales</taxon>
        <taxon>Microviridae</taxon>
        <taxon>Microvirus</taxon>
    </lineage>
</organism>
<proteinExistence type="predicted"/>
<keyword evidence="1" id="KW-0472">Membrane</keyword>
<protein>
    <submittedName>
        <fullName evidence="2">Uncharacterized protein</fullName>
    </submittedName>
</protein>
<keyword evidence="1" id="KW-1133">Transmembrane helix</keyword>